<evidence type="ECO:0000313" key="1">
    <source>
        <dbReference type="EMBL" id="KAJ1676874.1"/>
    </source>
</evidence>
<name>A0ACC1HK41_9FUNG</name>
<gene>
    <name evidence="1" type="ORF">EV182_007341</name>
</gene>
<protein>
    <submittedName>
        <fullName evidence="1">Uncharacterized protein</fullName>
    </submittedName>
</protein>
<accession>A0ACC1HK41</accession>
<keyword evidence="2" id="KW-1185">Reference proteome</keyword>
<comment type="caution">
    <text evidence="1">The sequence shown here is derived from an EMBL/GenBank/DDBJ whole genome shotgun (WGS) entry which is preliminary data.</text>
</comment>
<reference evidence="1" key="1">
    <citation type="submission" date="2022-06" db="EMBL/GenBank/DDBJ databases">
        <title>Phylogenomic reconstructions and comparative analyses of Kickxellomycotina fungi.</title>
        <authorList>
            <person name="Reynolds N.K."/>
            <person name="Stajich J.E."/>
            <person name="Barry K."/>
            <person name="Grigoriev I.V."/>
            <person name="Crous P."/>
            <person name="Smith M.E."/>
        </authorList>
    </citation>
    <scope>NUCLEOTIDE SEQUENCE</scope>
    <source>
        <strain evidence="1">RSA 2271</strain>
    </source>
</reference>
<feature type="non-terminal residue" evidence="1">
    <location>
        <position position="128"/>
    </location>
</feature>
<sequence length="128" mass="12815">MSVNSLSGDCSNEAGNEPSATSSASGACCSGVSGAGDYANSLETASDNGDDDEELLDRDLEECEPMSLNELDYLWNTSVVNTTKNTAPNSPPPEASAGGSSQGEPIGARVDNRCGLGDSGNSDGSSGS</sequence>
<proteinExistence type="predicted"/>
<dbReference type="Proteomes" id="UP001145114">
    <property type="component" value="Unassembled WGS sequence"/>
</dbReference>
<organism evidence="1 2">
    <name type="scientific">Spiromyces aspiralis</name>
    <dbReference type="NCBI Taxonomy" id="68401"/>
    <lineage>
        <taxon>Eukaryota</taxon>
        <taxon>Fungi</taxon>
        <taxon>Fungi incertae sedis</taxon>
        <taxon>Zoopagomycota</taxon>
        <taxon>Kickxellomycotina</taxon>
        <taxon>Kickxellomycetes</taxon>
        <taxon>Kickxellales</taxon>
        <taxon>Kickxellaceae</taxon>
        <taxon>Spiromyces</taxon>
    </lineage>
</organism>
<evidence type="ECO:0000313" key="2">
    <source>
        <dbReference type="Proteomes" id="UP001145114"/>
    </source>
</evidence>
<dbReference type="EMBL" id="JAMZIH010003359">
    <property type="protein sequence ID" value="KAJ1676874.1"/>
    <property type="molecule type" value="Genomic_DNA"/>
</dbReference>